<evidence type="ECO:0000313" key="2">
    <source>
        <dbReference type="Proteomes" id="UP000183107"/>
    </source>
</evidence>
<keyword evidence="2" id="KW-1185">Reference proteome</keyword>
<evidence type="ECO:0000313" key="1">
    <source>
        <dbReference type="EMBL" id="SFN24398.1"/>
    </source>
</evidence>
<name>A0A1I4XES0_9PROT</name>
<protein>
    <submittedName>
        <fullName evidence="1">Uncharacterized protein</fullName>
    </submittedName>
</protein>
<dbReference type="EMBL" id="FOVJ01000001">
    <property type="protein sequence ID" value="SFN24398.1"/>
    <property type="molecule type" value="Genomic_DNA"/>
</dbReference>
<gene>
    <name evidence="1" type="ORF">SAMN05216386_0085</name>
</gene>
<accession>A0A1I4XES0</accession>
<reference evidence="2" key="1">
    <citation type="submission" date="2016-10" db="EMBL/GenBank/DDBJ databases">
        <authorList>
            <person name="Varghese N."/>
        </authorList>
    </citation>
    <scope>NUCLEOTIDE SEQUENCE [LARGE SCALE GENOMIC DNA]</scope>
    <source>
        <strain evidence="2">Nsp8</strain>
    </source>
</reference>
<sequence>MKHAFGAEVFEDGPAAPDWMKSQAVSLGGVSRSQ</sequence>
<proteinExistence type="predicted"/>
<organism evidence="1 2">
    <name type="scientific">Nitrosospira briensis</name>
    <dbReference type="NCBI Taxonomy" id="35799"/>
    <lineage>
        <taxon>Bacteria</taxon>
        <taxon>Pseudomonadati</taxon>
        <taxon>Pseudomonadota</taxon>
        <taxon>Betaproteobacteria</taxon>
        <taxon>Nitrosomonadales</taxon>
        <taxon>Nitrosomonadaceae</taxon>
        <taxon>Nitrosospira</taxon>
    </lineage>
</organism>
<dbReference type="AlphaFoldDB" id="A0A1I4XES0"/>
<dbReference type="Proteomes" id="UP000183107">
    <property type="component" value="Unassembled WGS sequence"/>
</dbReference>